<dbReference type="AlphaFoldDB" id="A0A4Y9ZUU7"/>
<comment type="caution">
    <text evidence="1">The sequence shown here is derived from an EMBL/GenBank/DDBJ whole genome shotgun (WGS) entry which is preliminary data.</text>
</comment>
<protein>
    <submittedName>
        <fullName evidence="1">Uncharacterized protein</fullName>
    </submittedName>
</protein>
<name>A0A4Y9ZUU7_9AGAM</name>
<gene>
    <name evidence="1" type="ORF">EWM64_g5347</name>
</gene>
<accession>A0A4Y9ZUU7</accession>
<reference evidence="1 2" key="1">
    <citation type="submission" date="2019-02" db="EMBL/GenBank/DDBJ databases">
        <title>Genome sequencing of the rare red list fungi Hericium alpestre (H. flagellum).</title>
        <authorList>
            <person name="Buettner E."/>
            <person name="Kellner H."/>
        </authorList>
    </citation>
    <scope>NUCLEOTIDE SEQUENCE [LARGE SCALE GENOMIC DNA]</scope>
    <source>
        <strain evidence="1 2">DSM 108284</strain>
    </source>
</reference>
<dbReference type="EMBL" id="SFCI01000637">
    <property type="protein sequence ID" value="TFY78666.1"/>
    <property type="molecule type" value="Genomic_DNA"/>
</dbReference>
<dbReference type="OrthoDB" id="3260206at2759"/>
<proteinExistence type="predicted"/>
<sequence length="175" mass="20836">MPKHLASKPYSGESRVRKPLIKPFTPKLRAQHYDTCSRRYKTLQPLDQLPPHLLIYPKKPRRNTPLFHFGVGVDFRQLYDYAFQHRLVPEDYRDNSRLNLEILQATVKHLDIISGANLYLEPIVHGKYGWIVARYSNYTWYHEEAKDWQEQMVMDLIKKELNVDDKPRWHPSVAP</sequence>
<evidence type="ECO:0000313" key="1">
    <source>
        <dbReference type="EMBL" id="TFY78666.1"/>
    </source>
</evidence>
<organism evidence="1 2">
    <name type="scientific">Hericium alpestre</name>
    <dbReference type="NCBI Taxonomy" id="135208"/>
    <lineage>
        <taxon>Eukaryota</taxon>
        <taxon>Fungi</taxon>
        <taxon>Dikarya</taxon>
        <taxon>Basidiomycota</taxon>
        <taxon>Agaricomycotina</taxon>
        <taxon>Agaricomycetes</taxon>
        <taxon>Russulales</taxon>
        <taxon>Hericiaceae</taxon>
        <taxon>Hericium</taxon>
    </lineage>
</organism>
<keyword evidence="2" id="KW-1185">Reference proteome</keyword>
<dbReference type="Proteomes" id="UP000298061">
    <property type="component" value="Unassembled WGS sequence"/>
</dbReference>
<evidence type="ECO:0000313" key="2">
    <source>
        <dbReference type="Proteomes" id="UP000298061"/>
    </source>
</evidence>